<evidence type="ECO:0000313" key="2">
    <source>
        <dbReference type="EMBL" id="GAA4720344.1"/>
    </source>
</evidence>
<dbReference type="Gene3D" id="1.25.40.10">
    <property type="entry name" value="Tetratricopeptide repeat domain"/>
    <property type="match status" value="1"/>
</dbReference>
<evidence type="ECO:0008006" key="4">
    <source>
        <dbReference type="Google" id="ProtNLM"/>
    </source>
</evidence>
<dbReference type="InterPro" id="IPR011990">
    <property type="entry name" value="TPR-like_helical_dom_sf"/>
</dbReference>
<feature type="region of interest" description="Disordered" evidence="1">
    <location>
        <begin position="1"/>
        <end position="39"/>
    </location>
</feature>
<dbReference type="Proteomes" id="UP001500843">
    <property type="component" value="Unassembled WGS sequence"/>
</dbReference>
<evidence type="ECO:0000313" key="3">
    <source>
        <dbReference type="Proteomes" id="UP001500843"/>
    </source>
</evidence>
<dbReference type="EMBL" id="BAABHM010000033">
    <property type="protein sequence ID" value="GAA4720344.1"/>
    <property type="molecule type" value="Genomic_DNA"/>
</dbReference>
<evidence type="ECO:0000256" key="1">
    <source>
        <dbReference type="SAM" id="MobiDB-lite"/>
    </source>
</evidence>
<accession>A0ABP8Y5E7</accession>
<reference evidence="3" key="1">
    <citation type="journal article" date="2019" name="Int. J. Syst. Evol. Microbiol.">
        <title>The Global Catalogue of Microorganisms (GCM) 10K type strain sequencing project: providing services to taxonomists for standard genome sequencing and annotation.</title>
        <authorList>
            <consortium name="The Broad Institute Genomics Platform"/>
            <consortium name="The Broad Institute Genome Sequencing Center for Infectious Disease"/>
            <person name="Wu L."/>
            <person name="Ma J."/>
        </authorList>
    </citation>
    <scope>NUCLEOTIDE SEQUENCE [LARGE SCALE GENOMIC DNA]</scope>
    <source>
        <strain evidence="3">JCM 17975</strain>
    </source>
</reference>
<organism evidence="2 3">
    <name type="scientific">Promicromonospora umidemergens</name>
    <dbReference type="NCBI Taxonomy" id="629679"/>
    <lineage>
        <taxon>Bacteria</taxon>
        <taxon>Bacillati</taxon>
        <taxon>Actinomycetota</taxon>
        <taxon>Actinomycetes</taxon>
        <taxon>Micrococcales</taxon>
        <taxon>Promicromonosporaceae</taxon>
        <taxon>Promicromonospora</taxon>
    </lineage>
</organism>
<proteinExistence type="predicted"/>
<name>A0ABP8Y5E7_9MICO</name>
<comment type="caution">
    <text evidence="2">The sequence shown here is derived from an EMBL/GenBank/DDBJ whole genome shotgun (WGS) entry which is preliminary data.</text>
</comment>
<gene>
    <name evidence="2" type="ORF">GCM10023198_50400</name>
</gene>
<sequence>MSVTSVDQDLSDGEGRTVHNEHLRRRREATPSPSGSGLPMTRAELAAAVNEYIWSTTGERRHLDVDTLARYERGRSRWPGSVYRAGLRAVLGVESDADLGFHPTRRGRGSSPATIAKVQAKLPDEAPSGLFERLKRLESDYDNRPAGLLLVDSARLLSEAMSQDRGPERERLAGEALAAALLGKIVWDASARRDSVAPRRYFQQSAEAAARAGDRVAEASAWLRTCYVALYSDKAPQDGLALARRTADVAARSSKVLAGLGLLHAAEALGMLGSAREAMRALADAENLLQAAALDDPAALWFSPDTVDRMAGSVFVSLGDGRRAERRLQAAATRTPEGSKARAMVTANLALALIRQRRPEEAAVVLGEALDVVESTRGGGGMTIAFQAGRELAPWRDVGEVADIRERLLSLGAS</sequence>
<protein>
    <recommendedName>
        <fullName evidence="4">Transcriptional regulator</fullName>
    </recommendedName>
</protein>
<keyword evidence="3" id="KW-1185">Reference proteome</keyword>